<dbReference type="KEGG" id="kak:Kalk_02055"/>
<keyword evidence="1" id="KW-0812">Transmembrane</keyword>
<evidence type="ECO:0008006" key="4">
    <source>
        <dbReference type="Google" id="ProtNLM"/>
    </source>
</evidence>
<dbReference type="Proteomes" id="UP000235116">
    <property type="component" value="Chromosome"/>
</dbReference>
<dbReference type="AlphaFoldDB" id="A0A2K9LKJ8"/>
<gene>
    <name evidence="2" type="ORF">Kalk_02055</name>
</gene>
<evidence type="ECO:0000256" key="1">
    <source>
        <dbReference type="SAM" id="Phobius"/>
    </source>
</evidence>
<keyword evidence="1" id="KW-0472">Membrane</keyword>
<feature type="transmembrane region" description="Helical" evidence="1">
    <location>
        <begin position="21"/>
        <end position="41"/>
    </location>
</feature>
<proteinExistence type="predicted"/>
<dbReference type="EMBL" id="CP022684">
    <property type="protein sequence ID" value="AUM11284.1"/>
    <property type="molecule type" value="Genomic_DNA"/>
</dbReference>
<name>A0A2K9LKJ8_9GAMM</name>
<sequence length="98" mass="9934">MNVNISRKLSNKKSAGQGMSEYLVIVGLIAVVGIGAMGLMGGSIRQTLAAFASEMAGGNSEAIRSEASDTADDSSDAAIGNLTTYAADNDRVLPVATP</sequence>
<dbReference type="RefSeq" id="WP_101892624.1">
    <property type="nucleotide sequence ID" value="NZ_CP022684.1"/>
</dbReference>
<reference evidence="3" key="1">
    <citation type="submission" date="2017-08" db="EMBL/GenBank/DDBJ databases">
        <title>Direct submision.</title>
        <authorList>
            <person name="Kim S.-J."/>
            <person name="Rhee S.-K."/>
        </authorList>
    </citation>
    <scope>NUCLEOTIDE SEQUENCE [LARGE SCALE GENOMIC DNA]</scope>
    <source>
        <strain evidence="3">GI5</strain>
    </source>
</reference>
<protein>
    <recommendedName>
        <fullName evidence="4">Pilus assembly protein</fullName>
    </recommendedName>
</protein>
<keyword evidence="3" id="KW-1185">Reference proteome</keyword>
<accession>A0A2K9LKJ8</accession>
<evidence type="ECO:0000313" key="2">
    <source>
        <dbReference type="EMBL" id="AUM11284.1"/>
    </source>
</evidence>
<keyword evidence="1" id="KW-1133">Transmembrane helix</keyword>
<evidence type="ECO:0000313" key="3">
    <source>
        <dbReference type="Proteomes" id="UP000235116"/>
    </source>
</evidence>
<organism evidence="2 3">
    <name type="scientific">Ketobacter alkanivorans</name>
    <dbReference type="NCBI Taxonomy" id="1917421"/>
    <lineage>
        <taxon>Bacteria</taxon>
        <taxon>Pseudomonadati</taxon>
        <taxon>Pseudomonadota</taxon>
        <taxon>Gammaproteobacteria</taxon>
        <taxon>Pseudomonadales</taxon>
        <taxon>Ketobacteraceae</taxon>
        <taxon>Ketobacter</taxon>
    </lineage>
</organism>